<dbReference type="EMBL" id="NXIG01000014">
    <property type="protein sequence ID" value="RXI29105.1"/>
    <property type="molecule type" value="Genomic_DNA"/>
</dbReference>
<reference evidence="1 3" key="2">
    <citation type="submission" date="2018-08" db="EMBL/GenBank/DDBJ databases">
        <title>Complete genome of the Arcobacter ellisii type strain LMG 26155.</title>
        <authorList>
            <person name="Miller W.G."/>
            <person name="Yee E."/>
            <person name="Bono J.L."/>
        </authorList>
    </citation>
    <scope>NUCLEOTIDE SEQUENCE [LARGE SCALE GENOMIC DNA]</scope>
    <source>
        <strain evidence="1 3">LMG 26155</strain>
    </source>
</reference>
<evidence type="ECO:0000313" key="3">
    <source>
        <dbReference type="Proteomes" id="UP000262582"/>
    </source>
</evidence>
<name>A0A347UAB3_9BACT</name>
<dbReference type="RefSeq" id="WP_118917954.1">
    <property type="nucleotide sequence ID" value="NZ_CP032097.1"/>
</dbReference>
<protein>
    <recommendedName>
        <fullName evidence="5">DUF4412 domain-containing protein</fullName>
    </recommendedName>
</protein>
<evidence type="ECO:0000313" key="4">
    <source>
        <dbReference type="Proteomes" id="UP000290588"/>
    </source>
</evidence>
<organism evidence="2 4">
    <name type="scientific">Arcobacter ellisii</name>
    <dbReference type="NCBI Taxonomy" id="913109"/>
    <lineage>
        <taxon>Bacteria</taxon>
        <taxon>Pseudomonadati</taxon>
        <taxon>Campylobacterota</taxon>
        <taxon>Epsilonproteobacteria</taxon>
        <taxon>Campylobacterales</taxon>
        <taxon>Arcobacteraceae</taxon>
        <taxon>Arcobacter</taxon>
    </lineage>
</organism>
<reference evidence="2 4" key="1">
    <citation type="submission" date="2017-09" db="EMBL/GenBank/DDBJ databases">
        <title>Genomics of the genus Arcobacter.</title>
        <authorList>
            <person name="Perez-Cataluna A."/>
            <person name="Figueras M.J."/>
            <person name="Salas-Masso N."/>
        </authorList>
    </citation>
    <scope>NUCLEOTIDE SEQUENCE [LARGE SCALE GENOMIC DNA]</scope>
    <source>
        <strain evidence="2 4">CECT 7837</strain>
    </source>
</reference>
<proteinExistence type="predicted"/>
<dbReference type="Proteomes" id="UP000290588">
    <property type="component" value="Unassembled WGS sequence"/>
</dbReference>
<dbReference type="AlphaFoldDB" id="A0A347UAB3"/>
<evidence type="ECO:0000313" key="1">
    <source>
        <dbReference type="EMBL" id="AXX95791.1"/>
    </source>
</evidence>
<dbReference type="OrthoDB" id="5372426at2"/>
<sequence length="229" mass="26035">MGKIRYILIFLLVGFVDLFAANRYNIKSGIVEYEIIGNTEGGAKGDTISGTSKLYFKDFGNLELTDERIIQTIMGEKEEERTISKIVNEKLLTVDFNDEVIYSQKLVLDEENPIQNIKTYEAFIQMGAKNLGTEEILGYKCEVWQLGEDKIWVYNTVPLKQVSQSLGIVQIQQAKFAVFNIDIKDDKFKLPSFPVKPIEEIIGDGEGEFPNISPEQEKMMGEMMKAPKK</sequence>
<evidence type="ECO:0000313" key="2">
    <source>
        <dbReference type="EMBL" id="RXI29105.1"/>
    </source>
</evidence>
<gene>
    <name evidence="1" type="ORF">AELL_2151</name>
    <name evidence="2" type="ORF">CP962_12020</name>
</gene>
<accession>A0A347UAB3</accession>
<dbReference type="EMBL" id="CP032097">
    <property type="protein sequence ID" value="AXX95791.1"/>
    <property type="molecule type" value="Genomic_DNA"/>
</dbReference>
<dbReference type="Proteomes" id="UP000262582">
    <property type="component" value="Chromosome"/>
</dbReference>
<evidence type="ECO:0008006" key="5">
    <source>
        <dbReference type="Google" id="ProtNLM"/>
    </source>
</evidence>
<dbReference type="KEGG" id="aell:AELL_2151"/>
<keyword evidence="3" id="KW-1185">Reference proteome</keyword>